<organism evidence="1 2">
    <name type="scientific">Paenibacillus hemerocallicola</name>
    <dbReference type="NCBI Taxonomy" id="1172614"/>
    <lineage>
        <taxon>Bacteria</taxon>
        <taxon>Bacillati</taxon>
        <taxon>Bacillota</taxon>
        <taxon>Bacilli</taxon>
        <taxon>Bacillales</taxon>
        <taxon>Paenibacillaceae</taxon>
        <taxon>Paenibacillus</taxon>
    </lineage>
</organism>
<dbReference type="EMBL" id="VDCQ01000018">
    <property type="protein sequence ID" value="TNJ65529.1"/>
    <property type="molecule type" value="Genomic_DNA"/>
</dbReference>
<comment type="caution">
    <text evidence="1">The sequence shown here is derived from an EMBL/GenBank/DDBJ whole genome shotgun (WGS) entry which is preliminary data.</text>
</comment>
<keyword evidence="2" id="KW-1185">Reference proteome</keyword>
<protein>
    <submittedName>
        <fullName evidence="1">Uncharacterized protein</fullName>
    </submittedName>
</protein>
<dbReference type="RefSeq" id="WP_139603026.1">
    <property type="nucleotide sequence ID" value="NZ_VDCQ01000018.1"/>
</dbReference>
<dbReference type="Proteomes" id="UP000307943">
    <property type="component" value="Unassembled WGS sequence"/>
</dbReference>
<name>A0A5C4TAR6_9BACL</name>
<gene>
    <name evidence="1" type="ORF">FE784_15040</name>
</gene>
<accession>A0A5C4TAR6</accession>
<evidence type="ECO:0000313" key="1">
    <source>
        <dbReference type="EMBL" id="TNJ65529.1"/>
    </source>
</evidence>
<sequence>MSEDKSATVCPWCQTEIVWDEEVGPEETCPHCFNELNDYRSLHVHLDGDDLELTDDDDDLTELNGYEAAVKKRLEQQEDGMECVRCQDEMVLAGAMKVEEGQFVPVPSSGSAPGFLKPPFRMNMFVCPSCFQVSYSLSDEDRVRLVNQWSNLNQDHDG</sequence>
<proteinExistence type="predicted"/>
<dbReference type="OrthoDB" id="2665608at2"/>
<reference evidence="1 2" key="1">
    <citation type="submission" date="2019-05" db="EMBL/GenBank/DDBJ databases">
        <title>We sequenced the genome of Paenibacillus hemerocallicola KCTC 33185 for further insight into its adaptation and study the phylogeny of Paenibacillus.</title>
        <authorList>
            <person name="Narsing Rao M.P."/>
        </authorList>
    </citation>
    <scope>NUCLEOTIDE SEQUENCE [LARGE SCALE GENOMIC DNA]</scope>
    <source>
        <strain evidence="1 2">KCTC 33185</strain>
    </source>
</reference>
<dbReference type="AlphaFoldDB" id="A0A5C4TAR6"/>
<evidence type="ECO:0000313" key="2">
    <source>
        <dbReference type="Proteomes" id="UP000307943"/>
    </source>
</evidence>